<evidence type="ECO:0000256" key="4">
    <source>
        <dbReference type="ARBA" id="ARBA00022989"/>
    </source>
</evidence>
<feature type="transmembrane region" description="Helical" evidence="6">
    <location>
        <begin position="203"/>
        <end position="221"/>
    </location>
</feature>
<dbReference type="Proteomes" id="UP000176450">
    <property type="component" value="Unassembled WGS sequence"/>
</dbReference>
<feature type="transmembrane region" description="Helical" evidence="6">
    <location>
        <begin position="270"/>
        <end position="287"/>
    </location>
</feature>
<dbReference type="InterPro" id="IPR037185">
    <property type="entry name" value="EmrE-like"/>
</dbReference>
<dbReference type="EMBL" id="MFJX01000059">
    <property type="protein sequence ID" value="OGG29693.1"/>
    <property type="molecule type" value="Genomic_DNA"/>
</dbReference>
<organism evidence="8 9">
    <name type="scientific">Candidatus Gottesmanbacteria bacterium RIFCSPLOWO2_01_FULL_46_9</name>
    <dbReference type="NCBI Taxonomy" id="1798394"/>
    <lineage>
        <taxon>Bacteria</taxon>
        <taxon>Candidatus Gottesmaniibacteriota</taxon>
    </lineage>
</organism>
<dbReference type="Gene3D" id="1.10.3730.20">
    <property type="match status" value="1"/>
</dbReference>
<keyword evidence="3 6" id="KW-0812">Transmembrane</keyword>
<keyword evidence="5 6" id="KW-0472">Membrane</keyword>
<dbReference type="PANTHER" id="PTHR32322">
    <property type="entry name" value="INNER MEMBRANE TRANSPORTER"/>
    <property type="match status" value="1"/>
</dbReference>
<dbReference type="GO" id="GO:0005886">
    <property type="term" value="C:plasma membrane"/>
    <property type="evidence" value="ECO:0007669"/>
    <property type="project" value="UniProtKB-SubCell"/>
</dbReference>
<feature type="transmembrane region" description="Helical" evidence="6">
    <location>
        <begin position="293"/>
        <end position="311"/>
    </location>
</feature>
<dbReference type="SUPFAM" id="SSF103481">
    <property type="entry name" value="Multidrug resistance efflux transporter EmrE"/>
    <property type="match status" value="2"/>
</dbReference>
<keyword evidence="2" id="KW-1003">Cell membrane</keyword>
<sequence>YIDSLPAQAGRNRKLKNMKFTTVQKAFLALIVTNIIWGAAAPIFKVSLTNIPPFTLAFWRFLLGALVLLAFLRKKAKIPTKSRKDLKLLVWYALSGITVNIMFFFWGLRLTQSINAPLIASGAPILTFFLAIMFLGEHFKLKKFTGMILGTIGILLIIVEPIFENGIGGSPVGNIFLVIATLAAVIQTIIGKQALPRFEPFAFTFWAFIIGAASFFPLALYEYGTIPQLYQHLNINGFMGIVYGAIFASAAGYSLYAWGLSKIQASDASLFTYIDPIVGALLSVFVLKEQITPYYLAGGVLIFGGIFIAEGRLHYHPFHKFLATNNTPSDTPLPPIHEKTEKRDHVNRKEVIEAIYHKETVPQIPSRRS</sequence>
<feature type="transmembrane region" description="Helical" evidence="6">
    <location>
        <begin position="56"/>
        <end position="72"/>
    </location>
</feature>
<name>A0A1F6AYU1_9BACT</name>
<dbReference type="PANTHER" id="PTHR32322:SF18">
    <property type="entry name" value="S-ADENOSYLMETHIONINE_S-ADENOSYLHOMOCYSTEINE TRANSPORTER"/>
    <property type="match status" value="1"/>
</dbReference>
<evidence type="ECO:0000256" key="2">
    <source>
        <dbReference type="ARBA" id="ARBA00022475"/>
    </source>
</evidence>
<dbReference type="InterPro" id="IPR050638">
    <property type="entry name" value="AA-Vitamin_Transporters"/>
</dbReference>
<reference evidence="8 9" key="1">
    <citation type="journal article" date="2016" name="Nat. Commun.">
        <title>Thousands of microbial genomes shed light on interconnected biogeochemical processes in an aquifer system.</title>
        <authorList>
            <person name="Anantharaman K."/>
            <person name="Brown C.T."/>
            <person name="Hug L.A."/>
            <person name="Sharon I."/>
            <person name="Castelle C.J."/>
            <person name="Probst A.J."/>
            <person name="Thomas B.C."/>
            <person name="Singh A."/>
            <person name="Wilkins M.J."/>
            <person name="Karaoz U."/>
            <person name="Brodie E.L."/>
            <person name="Williams K.H."/>
            <person name="Hubbard S.S."/>
            <person name="Banfield J.F."/>
        </authorList>
    </citation>
    <scope>NUCLEOTIDE SEQUENCE [LARGE SCALE GENOMIC DNA]</scope>
</reference>
<feature type="transmembrane region" description="Helical" evidence="6">
    <location>
        <begin position="175"/>
        <end position="191"/>
    </location>
</feature>
<evidence type="ECO:0000256" key="3">
    <source>
        <dbReference type="ARBA" id="ARBA00022692"/>
    </source>
</evidence>
<feature type="domain" description="EamA" evidence="7">
    <location>
        <begin position="26"/>
        <end position="158"/>
    </location>
</feature>
<evidence type="ECO:0000313" key="8">
    <source>
        <dbReference type="EMBL" id="OGG29693.1"/>
    </source>
</evidence>
<evidence type="ECO:0000313" key="9">
    <source>
        <dbReference type="Proteomes" id="UP000176450"/>
    </source>
</evidence>
<gene>
    <name evidence="8" type="ORF">A3A63_01635</name>
</gene>
<protein>
    <recommendedName>
        <fullName evidence="7">EamA domain-containing protein</fullName>
    </recommendedName>
</protein>
<feature type="transmembrane region" description="Helical" evidence="6">
    <location>
        <begin position="241"/>
        <end position="258"/>
    </location>
</feature>
<dbReference type="AlphaFoldDB" id="A0A1F6AYU1"/>
<feature type="domain" description="EamA" evidence="7">
    <location>
        <begin position="173"/>
        <end position="308"/>
    </location>
</feature>
<evidence type="ECO:0000256" key="5">
    <source>
        <dbReference type="ARBA" id="ARBA00023136"/>
    </source>
</evidence>
<keyword evidence="4 6" id="KW-1133">Transmembrane helix</keyword>
<evidence type="ECO:0000256" key="1">
    <source>
        <dbReference type="ARBA" id="ARBA00004651"/>
    </source>
</evidence>
<dbReference type="InterPro" id="IPR000620">
    <property type="entry name" value="EamA_dom"/>
</dbReference>
<feature type="transmembrane region" description="Helical" evidence="6">
    <location>
        <begin position="144"/>
        <end position="163"/>
    </location>
</feature>
<accession>A0A1F6AYU1</accession>
<proteinExistence type="predicted"/>
<feature type="non-terminal residue" evidence="8">
    <location>
        <position position="1"/>
    </location>
</feature>
<feature type="transmembrane region" description="Helical" evidence="6">
    <location>
        <begin position="114"/>
        <end position="135"/>
    </location>
</feature>
<dbReference type="Pfam" id="PF00892">
    <property type="entry name" value="EamA"/>
    <property type="match status" value="2"/>
</dbReference>
<comment type="subcellular location">
    <subcellularLocation>
        <location evidence="1">Cell membrane</location>
        <topology evidence="1">Multi-pass membrane protein</topology>
    </subcellularLocation>
</comment>
<comment type="caution">
    <text evidence="8">The sequence shown here is derived from an EMBL/GenBank/DDBJ whole genome shotgun (WGS) entry which is preliminary data.</text>
</comment>
<feature type="transmembrane region" description="Helical" evidence="6">
    <location>
        <begin position="88"/>
        <end position="108"/>
    </location>
</feature>
<feature type="transmembrane region" description="Helical" evidence="6">
    <location>
        <begin position="26"/>
        <end position="44"/>
    </location>
</feature>
<evidence type="ECO:0000256" key="6">
    <source>
        <dbReference type="SAM" id="Phobius"/>
    </source>
</evidence>
<evidence type="ECO:0000259" key="7">
    <source>
        <dbReference type="Pfam" id="PF00892"/>
    </source>
</evidence>